<organism evidence="4 5">
    <name type="scientific">Pelotomaculum propionicicum</name>
    <dbReference type="NCBI Taxonomy" id="258475"/>
    <lineage>
        <taxon>Bacteria</taxon>
        <taxon>Bacillati</taxon>
        <taxon>Bacillota</taxon>
        <taxon>Clostridia</taxon>
        <taxon>Eubacteriales</taxon>
        <taxon>Desulfotomaculaceae</taxon>
        <taxon>Pelotomaculum</taxon>
    </lineage>
</organism>
<evidence type="ECO:0000313" key="5">
    <source>
        <dbReference type="Proteomes" id="UP000297597"/>
    </source>
</evidence>
<dbReference type="Proteomes" id="UP000297597">
    <property type="component" value="Unassembled WGS sequence"/>
</dbReference>
<feature type="transmembrane region" description="Helical" evidence="3">
    <location>
        <begin position="50"/>
        <end position="69"/>
    </location>
</feature>
<reference evidence="4 5" key="1">
    <citation type="journal article" date="2018" name="Environ. Microbiol.">
        <title>Novel energy conservation strategies and behaviour of Pelotomaculum schinkii driving syntrophic propionate catabolism.</title>
        <authorList>
            <person name="Hidalgo-Ahumada C.A.P."/>
            <person name="Nobu M.K."/>
            <person name="Narihiro T."/>
            <person name="Tamaki H."/>
            <person name="Liu W.T."/>
            <person name="Kamagata Y."/>
            <person name="Stams A.J.M."/>
            <person name="Imachi H."/>
            <person name="Sousa D.Z."/>
        </authorList>
    </citation>
    <scope>NUCLEOTIDE SEQUENCE [LARGE SCALE GENOMIC DNA]</scope>
    <source>
        <strain evidence="4 5">MGP</strain>
    </source>
</reference>
<feature type="region of interest" description="Disordered" evidence="2">
    <location>
        <begin position="109"/>
        <end position="133"/>
    </location>
</feature>
<accession>A0A4Y7RRD9</accession>
<feature type="compositionally biased region" description="Polar residues" evidence="2">
    <location>
        <begin position="122"/>
        <end position="133"/>
    </location>
</feature>
<keyword evidence="5" id="KW-1185">Reference proteome</keyword>
<evidence type="ECO:0000313" key="4">
    <source>
        <dbReference type="EMBL" id="TEB11279.1"/>
    </source>
</evidence>
<sequence length="133" mass="15146">MRKFTFRYKTEPKQNYTCVTIKELEELLGKETPNSKIPKIIDLILQWKRLLLGIILIWILIYTLVYLAGLKKEIAVLRGESAGLRQDILNLQEENAGLQRKLDAKQSSEISVSKEAGDSAPLETQLNGESEDE</sequence>
<proteinExistence type="predicted"/>
<dbReference type="EMBL" id="QFFZ01000016">
    <property type="protein sequence ID" value="TEB11279.1"/>
    <property type="molecule type" value="Genomic_DNA"/>
</dbReference>
<name>A0A4Y7RRD9_9FIRM</name>
<evidence type="ECO:0000256" key="2">
    <source>
        <dbReference type="SAM" id="MobiDB-lite"/>
    </source>
</evidence>
<gene>
    <name evidence="4" type="ORF">Pmgp_01814</name>
</gene>
<keyword evidence="3" id="KW-0472">Membrane</keyword>
<keyword evidence="1" id="KW-0175">Coiled coil</keyword>
<dbReference type="RefSeq" id="WP_134213664.1">
    <property type="nucleotide sequence ID" value="NZ_QFFZ01000016.1"/>
</dbReference>
<evidence type="ECO:0000256" key="1">
    <source>
        <dbReference type="SAM" id="Coils"/>
    </source>
</evidence>
<comment type="caution">
    <text evidence="4">The sequence shown here is derived from an EMBL/GenBank/DDBJ whole genome shotgun (WGS) entry which is preliminary data.</text>
</comment>
<keyword evidence="3" id="KW-1133">Transmembrane helix</keyword>
<keyword evidence="3" id="KW-0812">Transmembrane</keyword>
<protein>
    <submittedName>
        <fullName evidence="4">Uncharacterized protein</fullName>
    </submittedName>
</protein>
<dbReference type="AlphaFoldDB" id="A0A4Y7RRD9"/>
<feature type="coiled-coil region" evidence="1">
    <location>
        <begin position="67"/>
        <end position="108"/>
    </location>
</feature>
<evidence type="ECO:0000256" key="3">
    <source>
        <dbReference type="SAM" id="Phobius"/>
    </source>
</evidence>